<dbReference type="Proteomes" id="UP000011713">
    <property type="component" value="Unassembled WGS sequence"/>
</dbReference>
<evidence type="ECO:0000313" key="2">
    <source>
        <dbReference type="Proteomes" id="UP000011713"/>
    </source>
</evidence>
<sequence>MRRDRESAFMSDFVRALNRIAGQKQPAPMTFRPQANGTAECMMQTLTRSIKM</sequence>
<name>M4BTN5_HYAAE</name>
<evidence type="ECO:0000313" key="1">
    <source>
        <dbReference type="EnsemblProtists" id="HpaP809820"/>
    </source>
</evidence>
<reference evidence="2" key="1">
    <citation type="journal article" date="2010" name="Science">
        <title>Signatures of adaptation to obligate biotrophy in the Hyaloperonospora arabidopsidis genome.</title>
        <authorList>
            <person name="Baxter L."/>
            <person name="Tripathy S."/>
            <person name="Ishaque N."/>
            <person name="Boot N."/>
            <person name="Cabral A."/>
            <person name="Kemen E."/>
            <person name="Thines M."/>
            <person name="Ah-Fong A."/>
            <person name="Anderson R."/>
            <person name="Badejoko W."/>
            <person name="Bittner-Eddy P."/>
            <person name="Boore J.L."/>
            <person name="Chibucos M.C."/>
            <person name="Coates M."/>
            <person name="Dehal P."/>
            <person name="Delehaunty K."/>
            <person name="Dong S."/>
            <person name="Downton P."/>
            <person name="Dumas B."/>
            <person name="Fabro G."/>
            <person name="Fronick C."/>
            <person name="Fuerstenberg S.I."/>
            <person name="Fulton L."/>
            <person name="Gaulin E."/>
            <person name="Govers F."/>
            <person name="Hughes L."/>
            <person name="Humphray S."/>
            <person name="Jiang R.H."/>
            <person name="Judelson H."/>
            <person name="Kamoun S."/>
            <person name="Kyung K."/>
            <person name="Meijer H."/>
            <person name="Minx P."/>
            <person name="Morris P."/>
            <person name="Nelson J."/>
            <person name="Phuntumart V."/>
            <person name="Qutob D."/>
            <person name="Rehmany A."/>
            <person name="Rougon-Cardoso A."/>
            <person name="Ryden P."/>
            <person name="Torto-Alalibo T."/>
            <person name="Studholme D."/>
            <person name="Wang Y."/>
            <person name="Win J."/>
            <person name="Wood J."/>
            <person name="Clifton S.W."/>
            <person name="Rogers J."/>
            <person name="Van den Ackerveken G."/>
            <person name="Jones J.D."/>
            <person name="McDowell J.M."/>
            <person name="Beynon J."/>
            <person name="Tyler B.M."/>
        </authorList>
    </citation>
    <scope>NUCLEOTIDE SEQUENCE [LARGE SCALE GENOMIC DNA]</scope>
    <source>
        <strain evidence="2">Emoy2</strain>
    </source>
</reference>
<dbReference type="EMBL" id="JH597858">
    <property type="status" value="NOT_ANNOTATED_CDS"/>
    <property type="molecule type" value="Genomic_DNA"/>
</dbReference>
<accession>M4BTN5</accession>
<proteinExistence type="predicted"/>
<protein>
    <recommendedName>
        <fullName evidence="3">Integrase catalytic domain-containing protein</fullName>
    </recommendedName>
</protein>
<dbReference type="EnsemblProtists" id="HpaT809820">
    <property type="protein sequence ID" value="HpaP809820"/>
    <property type="gene ID" value="HpaG809820"/>
</dbReference>
<reference evidence="1" key="2">
    <citation type="submission" date="2015-06" db="UniProtKB">
        <authorList>
            <consortium name="EnsemblProtists"/>
        </authorList>
    </citation>
    <scope>IDENTIFICATION</scope>
    <source>
        <strain evidence="1">Emoy2</strain>
    </source>
</reference>
<dbReference type="HOGENOM" id="CLU_3091379_0_0_1"/>
<keyword evidence="2" id="KW-1185">Reference proteome</keyword>
<evidence type="ECO:0008006" key="3">
    <source>
        <dbReference type="Google" id="ProtNLM"/>
    </source>
</evidence>
<dbReference type="InParanoid" id="M4BTN5"/>
<dbReference type="AlphaFoldDB" id="M4BTN5"/>
<dbReference type="VEuPathDB" id="FungiDB:HpaG809820"/>
<organism evidence="1 2">
    <name type="scientific">Hyaloperonospora arabidopsidis (strain Emoy2)</name>
    <name type="common">Downy mildew agent</name>
    <name type="synonym">Peronospora arabidopsidis</name>
    <dbReference type="NCBI Taxonomy" id="559515"/>
    <lineage>
        <taxon>Eukaryota</taxon>
        <taxon>Sar</taxon>
        <taxon>Stramenopiles</taxon>
        <taxon>Oomycota</taxon>
        <taxon>Peronosporomycetes</taxon>
        <taxon>Peronosporales</taxon>
        <taxon>Peronosporaceae</taxon>
        <taxon>Hyaloperonospora</taxon>
    </lineage>
</organism>